<feature type="transmembrane region" description="Helical" evidence="1">
    <location>
        <begin position="45"/>
        <end position="67"/>
    </location>
</feature>
<reference evidence="2 3" key="1">
    <citation type="submission" date="2020-08" db="EMBL/GenBank/DDBJ databases">
        <title>Genome public.</title>
        <authorList>
            <person name="Liu C."/>
            <person name="Sun Q."/>
        </authorList>
    </citation>
    <scope>NUCLEOTIDE SEQUENCE [LARGE SCALE GENOMIC DNA]</scope>
    <source>
        <strain evidence="2 3">NSJ-7</strain>
    </source>
</reference>
<sequence>MQKFGDNGNEFWWNDDEGDFIYIGICILAFAGLICLMIHVHLDLFGLFLTFCCSLFFGICAVKLIYLRIKKIPMLYMNEKGIELRGHFISWDWITEVTKKRVPKHYEIKEKYQIAIYYYAPGKKRKKSSGILPPQEEIQELKEYIEAYWNYYKNQ</sequence>
<organism evidence="2 3">
    <name type="scientific">Anaerostipes hominis</name>
    <name type="common">ex Liu et al. 2021</name>
    <dbReference type="NCBI Taxonomy" id="2763018"/>
    <lineage>
        <taxon>Bacteria</taxon>
        <taxon>Bacillati</taxon>
        <taxon>Bacillota</taxon>
        <taxon>Clostridia</taxon>
        <taxon>Lachnospirales</taxon>
        <taxon>Lachnospiraceae</taxon>
        <taxon>Anaerostipes</taxon>
    </lineage>
</organism>
<proteinExistence type="predicted"/>
<keyword evidence="1" id="KW-0472">Membrane</keyword>
<evidence type="ECO:0000256" key="1">
    <source>
        <dbReference type="SAM" id="Phobius"/>
    </source>
</evidence>
<feature type="transmembrane region" description="Helical" evidence="1">
    <location>
        <begin position="20"/>
        <end position="39"/>
    </location>
</feature>
<keyword evidence="1" id="KW-0812">Transmembrane</keyword>
<accession>A0ABR7FMH0</accession>
<evidence type="ECO:0000313" key="3">
    <source>
        <dbReference type="Proteomes" id="UP000635828"/>
    </source>
</evidence>
<keyword evidence="3" id="KW-1185">Reference proteome</keyword>
<dbReference type="Proteomes" id="UP000635828">
    <property type="component" value="Unassembled WGS sequence"/>
</dbReference>
<dbReference type="RefSeq" id="WP_024726516.1">
    <property type="nucleotide sequence ID" value="NZ_JACOOS010000002.1"/>
</dbReference>
<dbReference type="EMBL" id="JACOOS010000002">
    <property type="protein sequence ID" value="MBC5676399.1"/>
    <property type="molecule type" value="Genomic_DNA"/>
</dbReference>
<name>A0ABR7FMH0_9FIRM</name>
<evidence type="ECO:0000313" key="2">
    <source>
        <dbReference type="EMBL" id="MBC5676399.1"/>
    </source>
</evidence>
<gene>
    <name evidence="2" type="ORF">H8S22_01865</name>
</gene>
<keyword evidence="1" id="KW-1133">Transmembrane helix</keyword>
<protein>
    <submittedName>
        <fullName evidence="2">Uncharacterized protein</fullName>
    </submittedName>
</protein>
<comment type="caution">
    <text evidence="2">The sequence shown here is derived from an EMBL/GenBank/DDBJ whole genome shotgun (WGS) entry which is preliminary data.</text>
</comment>